<evidence type="ECO:0000256" key="4">
    <source>
        <dbReference type="ARBA" id="ARBA00005538"/>
    </source>
</evidence>
<evidence type="ECO:0000256" key="11">
    <source>
        <dbReference type="ARBA" id="ARBA00022741"/>
    </source>
</evidence>
<dbReference type="Proteomes" id="UP000518266">
    <property type="component" value="Unassembled WGS sequence"/>
</dbReference>
<evidence type="ECO:0000256" key="10">
    <source>
        <dbReference type="ARBA" id="ARBA00022723"/>
    </source>
</evidence>
<evidence type="ECO:0000313" key="24">
    <source>
        <dbReference type="EMBL" id="KAF3856697.1"/>
    </source>
</evidence>
<keyword evidence="11" id="KW-0547">Nucleotide-binding</keyword>
<comment type="cofactor">
    <cofactor evidence="1">
        <name>Mn(2+)</name>
        <dbReference type="ChEBI" id="CHEBI:29035"/>
    </cofactor>
</comment>
<dbReference type="CDD" id="cd24123">
    <property type="entry name" value="ASKHA_NBD_PanK-II_Pank4"/>
    <property type="match status" value="1"/>
</dbReference>
<dbReference type="PANTHER" id="PTHR12280:SF20">
    <property type="entry name" value="4'-PHOSPHOPANTETHEINE PHOSPHATASE"/>
    <property type="match status" value="1"/>
</dbReference>
<sequence length="775" mass="87122">MAEFVRVDSSTSSHTMDKSITLPPDEIFRNLENAKRFAIDIGGSLTKLAYYSTVQHKVAKVRSFDHTSKEATNDNLYEISVQEEVTARLHFIKFENAYIETCLDFIKDHLVNTDTKVIKATGGGAHKVDKEDEMTCLIKGCNFVLRNIPHEAFVFAKHTESEYRFQTTQPDIFPYLLVNIGSGVSIVKVESEDTFERIGGSSIGGGTFWGLGALLTKTKRFDELLQLASKGQHTSVDMLVKDIYGGSYGSLGLTGDLIASSFGKSATADKDMAKSLLHMISNDIGQLACLYAKMHNLSRVYFGGFFIRGHPVTMHTITYSINFFTKANCYVIFYLFFVCRVKFRPCSSDMKAISEPLELFLKEQRRTNYAGSSGLMSVSPDMNPMQRARSGTFDMLEMDRLERKLVNLPLLQDASSYIPDTVDLIEDAPAREYWLFCFEEALDGVVKRAVASQPDMPEAAERAEKFRQKYRHKLQTLRHQPLVLLFSPSAYGSLTVRSLLDTREHCLNEFNFPDPYCKIKQQENDMALKYYQKAVKALDGLSWEQRQFALVRGVLAGNVFDWGAKAVSDVLESDPEFGFEQAKRQLEERPWLIDSYDQWFERLKGPPHKCALFFVDNSGVDIILGVMPFVRELLSRGTEVVLASNSGPALNDVTNGELQILTESIAAMDPVIQSSLEEDRLILVQSGSSSPCLDLSRLDKVLAMVVRERNIDLVIIEGMGRAIHTNYYAMLSCESLKMAVIKNSWLADRLGGKLFSVVFKYEVPITDHLSAALTP</sequence>
<dbReference type="Gene3D" id="3.30.420.510">
    <property type="match status" value="1"/>
</dbReference>
<dbReference type="GO" id="GO:0016787">
    <property type="term" value="F:hydrolase activity"/>
    <property type="evidence" value="ECO:0007669"/>
    <property type="project" value="UniProtKB-KW"/>
</dbReference>
<evidence type="ECO:0000256" key="19">
    <source>
        <dbReference type="ARBA" id="ARBA00029319"/>
    </source>
</evidence>
<dbReference type="GO" id="GO:0005829">
    <property type="term" value="C:cytosol"/>
    <property type="evidence" value="ECO:0007669"/>
    <property type="project" value="TreeGrafter"/>
</dbReference>
<feature type="domain" description="Damage-control phosphatase ARMT1-like metal-binding" evidence="23">
    <location>
        <begin position="439"/>
        <end position="753"/>
    </location>
</feature>
<evidence type="ECO:0000256" key="9">
    <source>
        <dbReference type="ARBA" id="ARBA00022596"/>
    </source>
</evidence>
<comment type="catalytic activity">
    <reaction evidence="19">
        <text>(R)-4'-phosphopantetheine sulfonate + H2O = (R)-pantetheine sulfonate + phosphate</text>
        <dbReference type="Rhea" id="RHEA:68336"/>
        <dbReference type="ChEBI" id="CHEBI:15377"/>
        <dbReference type="ChEBI" id="CHEBI:43474"/>
        <dbReference type="ChEBI" id="CHEBI:177300"/>
        <dbReference type="ChEBI" id="CHEBI:177301"/>
    </reaction>
    <physiologicalReaction direction="left-to-right" evidence="19">
        <dbReference type="Rhea" id="RHEA:68337"/>
    </physiologicalReaction>
</comment>
<comment type="subunit">
    <text evidence="5">Homodimer. Interacts with PKM.</text>
</comment>
<reference evidence="24 25" key="1">
    <citation type="submission" date="2020-03" db="EMBL/GenBank/DDBJ databases">
        <title>Dissostichus mawsoni Genome sequencing and assembly.</title>
        <authorList>
            <person name="Park H."/>
        </authorList>
    </citation>
    <scope>NUCLEOTIDE SEQUENCE [LARGE SCALE GENOMIC DNA]</scope>
    <source>
        <strain evidence="24">DM0001</strain>
        <tissue evidence="24">Muscle</tissue>
    </source>
</reference>
<dbReference type="InterPro" id="IPR036075">
    <property type="entry name" value="ARMT-1-like_metal-bd_sf"/>
</dbReference>
<gene>
    <name evidence="24" type="ORF">F7725_017420</name>
</gene>
<dbReference type="GO" id="GO:0004594">
    <property type="term" value="F:pantothenate kinase activity"/>
    <property type="evidence" value="ECO:0007669"/>
    <property type="project" value="TreeGrafter"/>
</dbReference>
<dbReference type="AlphaFoldDB" id="A0A7J5Z7K0"/>
<dbReference type="NCBIfam" id="TIGR00555">
    <property type="entry name" value="panK_eukar"/>
    <property type="match status" value="1"/>
</dbReference>
<comment type="similarity">
    <text evidence="4">In the N-terminal section; belongs to the type II pantothenate kinase family.</text>
</comment>
<dbReference type="OrthoDB" id="498611at2759"/>
<dbReference type="GO" id="GO:0005524">
    <property type="term" value="F:ATP binding"/>
    <property type="evidence" value="ECO:0007669"/>
    <property type="project" value="UniProtKB-KW"/>
</dbReference>
<dbReference type="Pfam" id="PF03630">
    <property type="entry name" value="Fumble"/>
    <property type="match status" value="1"/>
</dbReference>
<dbReference type="Gene3D" id="3.30.420.40">
    <property type="match status" value="1"/>
</dbReference>
<keyword evidence="16" id="KW-0944">Nitration</keyword>
<dbReference type="InterPro" id="IPR004567">
    <property type="entry name" value="Type_II_PanK"/>
</dbReference>
<evidence type="ECO:0000256" key="5">
    <source>
        <dbReference type="ARBA" id="ARBA00011388"/>
    </source>
</evidence>
<evidence type="ECO:0000256" key="6">
    <source>
        <dbReference type="ARBA" id="ARBA00019490"/>
    </source>
</evidence>
<dbReference type="Pfam" id="PF01937">
    <property type="entry name" value="ARMT1-like_dom"/>
    <property type="match status" value="1"/>
</dbReference>
<dbReference type="GO" id="GO:0015937">
    <property type="term" value="P:coenzyme A biosynthetic process"/>
    <property type="evidence" value="ECO:0007669"/>
    <property type="project" value="UniProtKB-KW"/>
</dbReference>
<proteinExistence type="inferred from homology"/>
<dbReference type="GO" id="GO:0005634">
    <property type="term" value="C:nucleus"/>
    <property type="evidence" value="ECO:0007669"/>
    <property type="project" value="TreeGrafter"/>
</dbReference>
<evidence type="ECO:0000256" key="16">
    <source>
        <dbReference type="ARBA" id="ARBA00023074"/>
    </source>
</evidence>
<dbReference type="GO" id="GO:0046872">
    <property type="term" value="F:metal ion binding"/>
    <property type="evidence" value="ECO:0007669"/>
    <property type="project" value="UniProtKB-KW"/>
</dbReference>
<evidence type="ECO:0000256" key="15">
    <source>
        <dbReference type="ARBA" id="ARBA00022993"/>
    </source>
</evidence>
<organism evidence="24 25">
    <name type="scientific">Dissostichus mawsoni</name>
    <name type="common">Antarctic cod</name>
    <dbReference type="NCBI Taxonomy" id="36200"/>
    <lineage>
        <taxon>Eukaryota</taxon>
        <taxon>Metazoa</taxon>
        <taxon>Chordata</taxon>
        <taxon>Craniata</taxon>
        <taxon>Vertebrata</taxon>
        <taxon>Euteleostomi</taxon>
        <taxon>Actinopterygii</taxon>
        <taxon>Neopterygii</taxon>
        <taxon>Teleostei</taxon>
        <taxon>Neoteleostei</taxon>
        <taxon>Acanthomorphata</taxon>
        <taxon>Eupercaria</taxon>
        <taxon>Perciformes</taxon>
        <taxon>Notothenioidei</taxon>
        <taxon>Nototheniidae</taxon>
        <taxon>Dissostichus</taxon>
    </lineage>
</organism>
<comment type="catalytic activity">
    <reaction evidence="20">
        <text>(R)-4'-phospho-S-sulfopantetheine + H2O = (R)-S-sulfopantetheine + phosphate</text>
        <dbReference type="Rhea" id="RHEA:68340"/>
        <dbReference type="ChEBI" id="CHEBI:15377"/>
        <dbReference type="ChEBI" id="CHEBI:43474"/>
        <dbReference type="ChEBI" id="CHEBI:177302"/>
        <dbReference type="ChEBI" id="CHEBI:177303"/>
    </reaction>
    <physiologicalReaction direction="left-to-right" evidence="20">
        <dbReference type="Rhea" id="RHEA:68341"/>
    </physiologicalReaction>
</comment>
<evidence type="ECO:0000313" key="25">
    <source>
        <dbReference type="Proteomes" id="UP000518266"/>
    </source>
</evidence>
<evidence type="ECO:0000256" key="21">
    <source>
        <dbReference type="ARBA" id="ARBA00032948"/>
    </source>
</evidence>
<comment type="cofactor">
    <cofactor evidence="2">
        <name>Ni(2+)</name>
        <dbReference type="ChEBI" id="CHEBI:49786"/>
    </cofactor>
</comment>
<comment type="caution">
    <text evidence="24">The sequence shown here is derived from an EMBL/GenBank/DDBJ whole genome shotgun (WGS) entry which is preliminary data.</text>
</comment>
<evidence type="ECO:0000256" key="17">
    <source>
        <dbReference type="ARBA" id="ARBA00023211"/>
    </source>
</evidence>
<dbReference type="FunFam" id="3.40.50.10880:FF:000001">
    <property type="entry name" value="Pantothenate kinase 4"/>
    <property type="match status" value="1"/>
</dbReference>
<evidence type="ECO:0000256" key="13">
    <source>
        <dbReference type="ARBA" id="ARBA00022840"/>
    </source>
</evidence>
<keyword evidence="13" id="KW-0067">ATP-binding</keyword>
<dbReference type="FunFam" id="3.30.420.510:FF:000002">
    <property type="entry name" value="Pantothenate kinase 4"/>
    <property type="match status" value="1"/>
</dbReference>
<evidence type="ECO:0000256" key="7">
    <source>
        <dbReference type="ARBA" id="ARBA00022490"/>
    </source>
</evidence>
<name>A0A7J5Z7K0_DISMA</name>
<dbReference type="InterPro" id="IPR035073">
    <property type="entry name" value="At2g17340_3_helix_bundle"/>
</dbReference>
<dbReference type="FunFam" id="1.20.1700.10:FF:000001">
    <property type="entry name" value="Pantothenate kinase 4"/>
    <property type="match status" value="1"/>
</dbReference>
<evidence type="ECO:0000256" key="2">
    <source>
        <dbReference type="ARBA" id="ARBA00001967"/>
    </source>
</evidence>
<dbReference type="PANTHER" id="PTHR12280">
    <property type="entry name" value="PANTOTHENATE KINASE"/>
    <property type="match status" value="1"/>
</dbReference>
<keyword evidence="9" id="KW-0533">Nickel</keyword>
<keyword evidence="12" id="KW-0378">Hydrolase</keyword>
<dbReference type="SUPFAM" id="SSF53067">
    <property type="entry name" value="Actin-like ATPase domain"/>
    <property type="match status" value="2"/>
</dbReference>
<keyword evidence="25" id="KW-1185">Reference proteome</keyword>
<comment type="function">
    <text evidence="22">Phosphatase which shows a preference for 4'-phosphopantetheine and its oxidatively damaged forms (sulfonate or S-sulfonate), providing strong indirect evidence that the phosphatase activity pre-empts damage in the coenzyme A (CoA) pathway. Hydrolyzing excess 4'-phosphopantetheine could constitute a directed overflow mechanism to prevent its oxidation to the S-sulfonate, sulfonate, or other forms. Hydrolyzing 4'-phosphopantetheine sulfonate or S-sulfonate would forestall their conversion to inactive forms of CoA and acyl carrier protein. May play a role in the physiological regulation of CoA intracellular levels.</text>
</comment>
<dbReference type="Gene3D" id="1.10.285.20">
    <property type="entry name" value="Uncharacterised protein PF01937, DUF89, domain 2"/>
    <property type="match status" value="1"/>
</dbReference>
<keyword evidence="15" id="KW-0173">Coenzyme A biosynthesis</keyword>
<dbReference type="InterPro" id="IPR002791">
    <property type="entry name" value="ARMT1-like_metal-bd"/>
</dbReference>
<keyword evidence="14" id="KW-0007">Acetylation</keyword>
<dbReference type="Gene3D" id="1.20.1700.10">
    <property type="entry name" value="AF1104-like"/>
    <property type="match status" value="1"/>
</dbReference>
<dbReference type="EMBL" id="JAAKFY010000006">
    <property type="protein sequence ID" value="KAF3856697.1"/>
    <property type="molecule type" value="Genomic_DNA"/>
</dbReference>
<dbReference type="FunFam" id="3.30.420.40:FF:000067">
    <property type="entry name" value="Pantothenate kinase 4"/>
    <property type="match status" value="1"/>
</dbReference>
<dbReference type="Gene3D" id="3.40.50.10880">
    <property type="entry name" value="Uncharacterised protein PF01937, DUF89, domain 3"/>
    <property type="match status" value="1"/>
</dbReference>
<keyword evidence="7" id="KW-0963">Cytoplasm</keyword>
<accession>A0A7J5Z7K0</accession>
<keyword evidence="10" id="KW-0479">Metal-binding</keyword>
<dbReference type="InterPro" id="IPR043129">
    <property type="entry name" value="ATPase_NBD"/>
</dbReference>
<evidence type="ECO:0000256" key="18">
    <source>
        <dbReference type="ARBA" id="ARBA00029312"/>
    </source>
</evidence>
<evidence type="ECO:0000256" key="12">
    <source>
        <dbReference type="ARBA" id="ARBA00022801"/>
    </source>
</evidence>
<protein>
    <recommendedName>
        <fullName evidence="6">4'-phosphopantetheine phosphatase</fullName>
    </recommendedName>
    <alternativeName>
        <fullName evidence="21">Inactive pantothenic acid kinase 4</fullName>
    </alternativeName>
</protein>
<comment type="catalytic activity">
    <reaction evidence="18">
        <text>(R)-4'-phosphopantetheine + H2O = (R)-pantetheine + phosphate</text>
        <dbReference type="Rhea" id="RHEA:68328"/>
        <dbReference type="ChEBI" id="CHEBI:15377"/>
        <dbReference type="ChEBI" id="CHEBI:16753"/>
        <dbReference type="ChEBI" id="CHEBI:43474"/>
        <dbReference type="ChEBI" id="CHEBI:61723"/>
    </reaction>
    <physiologicalReaction direction="left-to-right" evidence="18">
        <dbReference type="Rhea" id="RHEA:68329"/>
    </physiologicalReaction>
</comment>
<comment type="subcellular location">
    <subcellularLocation>
        <location evidence="3">Cytoplasm</location>
    </subcellularLocation>
</comment>
<evidence type="ECO:0000256" key="22">
    <source>
        <dbReference type="ARBA" id="ARBA00046055"/>
    </source>
</evidence>
<evidence type="ECO:0000256" key="3">
    <source>
        <dbReference type="ARBA" id="ARBA00004496"/>
    </source>
</evidence>
<evidence type="ECO:0000256" key="1">
    <source>
        <dbReference type="ARBA" id="ARBA00001936"/>
    </source>
</evidence>
<evidence type="ECO:0000256" key="20">
    <source>
        <dbReference type="ARBA" id="ARBA00029347"/>
    </source>
</evidence>
<evidence type="ECO:0000259" key="23">
    <source>
        <dbReference type="Pfam" id="PF01937"/>
    </source>
</evidence>
<evidence type="ECO:0000256" key="8">
    <source>
        <dbReference type="ARBA" id="ARBA00022553"/>
    </source>
</evidence>
<keyword evidence="17" id="KW-0464">Manganese</keyword>
<keyword evidence="8" id="KW-0597">Phosphoprotein</keyword>
<dbReference type="SUPFAM" id="SSF111321">
    <property type="entry name" value="AF1104-like"/>
    <property type="match status" value="1"/>
</dbReference>
<evidence type="ECO:0000256" key="14">
    <source>
        <dbReference type="ARBA" id="ARBA00022990"/>
    </source>
</evidence>